<evidence type="ECO:0000256" key="1">
    <source>
        <dbReference type="SAM" id="MobiDB-lite"/>
    </source>
</evidence>
<name>A0AAV9ZF34_9AGAR</name>
<comment type="caution">
    <text evidence="2">The sequence shown here is derived from an EMBL/GenBank/DDBJ whole genome shotgun (WGS) entry which is preliminary data.</text>
</comment>
<reference evidence="2 3" key="1">
    <citation type="journal article" date="2024" name="J Genomics">
        <title>Draft genome sequencing and assembly of Favolaschia claudopus CIRM-BRFM 2984 isolated from oak limbs.</title>
        <authorList>
            <person name="Navarro D."/>
            <person name="Drula E."/>
            <person name="Chaduli D."/>
            <person name="Cazenave R."/>
            <person name="Ahrendt S."/>
            <person name="Wang J."/>
            <person name="Lipzen A."/>
            <person name="Daum C."/>
            <person name="Barry K."/>
            <person name="Grigoriev I.V."/>
            <person name="Favel A."/>
            <person name="Rosso M.N."/>
            <person name="Martin F."/>
        </authorList>
    </citation>
    <scope>NUCLEOTIDE SEQUENCE [LARGE SCALE GENOMIC DNA]</scope>
    <source>
        <strain evidence="2 3">CIRM-BRFM 2984</strain>
    </source>
</reference>
<organism evidence="2 3">
    <name type="scientific">Favolaschia claudopus</name>
    <dbReference type="NCBI Taxonomy" id="2862362"/>
    <lineage>
        <taxon>Eukaryota</taxon>
        <taxon>Fungi</taxon>
        <taxon>Dikarya</taxon>
        <taxon>Basidiomycota</taxon>
        <taxon>Agaricomycotina</taxon>
        <taxon>Agaricomycetes</taxon>
        <taxon>Agaricomycetidae</taxon>
        <taxon>Agaricales</taxon>
        <taxon>Marasmiineae</taxon>
        <taxon>Mycenaceae</taxon>
        <taxon>Favolaschia</taxon>
    </lineage>
</organism>
<accession>A0AAV9ZF34</accession>
<evidence type="ECO:0000313" key="3">
    <source>
        <dbReference type="Proteomes" id="UP001362999"/>
    </source>
</evidence>
<keyword evidence="3" id="KW-1185">Reference proteome</keyword>
<dbReference type="EMBL" id="JAWWNJ010000157">
    <property type="protein sequence ID" value="KAK6980696.1"/>
    <property type="molecule type" value="Genomic_DNA"/>
</dbReference>
<sequence length="198" mass="22334">MVKEALHTPHTPRHRQPSLPPPGPPPRRKRHLAQRDRSLSPSGPPPRKARTSGSARRRNLQSRRMPGSLSPGAPPRLRSASPTGAPRRKRAKLLDETEKDIPKVRVVAWLADGLAPIECPVSPDVGGEVRLSRYRIPFGKRGFEEQRAVEHCVPHIDGTFAWERVFWDDPAFVFAETSRVLVRYEGVTVLNGWKKYMP</sequence>
<feature type="region of interest" description="Disordered" evidence="1">
    <location>
        <begin position="1"/>
        <end position="95"/>
    </location>
</feature>
<dbReference type="AlphaFoldDB" id="A0AAV9ZF34"/>
<feature type="compositionally biased region" description="Basic residues" evidence="1">
    <location>
        <begin position="47"/>
        <end position="61"/>
    </location>
</feature>
<dbReference type="Proteomes" id="UP001362999">
    <property type="component" value="Unassembled WGS sequence"/>
</dbReference>
<proteinExistence type="predicted"/>
<gene>
    <name evidence="2" type="ORF">R3P38DRAFT_3235302</name>
</gene>
<evidence type="ECO:0000313" key="2">
    <source>
        <dbReference type="EMBL" id="KAK6980696.1"/>
    </source>
</evidence>
<protein>
    <submittedName>
        <fullName evidence="2">Uncharacterized protein</fullName>
    </submittedName>
</protein>